<dbReference type="Proteomes" id="UP000824246">
    <property type="component" value="Unassembled WGS sequence"/>
</dbReference>
<reference evidence="5" key="2">
    <citation type="submission" date="2021-04" db="EMBL/GenBank/DDBJ databases">
        <authorList>
            <person name="Gilroy R."/>
        </authorList>
    </citation>
    <scope>NUCLEOTIDE SEQUENCE</scope>
    <source>
        <strain evidence="5">ChiHjej12B11-16260</strain>
    </source>
</reference>
<dbReference type="GO" id="GO:0005829">
    <property type="term" value="C:cytosol"/>
    <property type="evidence" value="ECO:0007669"/>
    <property type="project" value="TreeGrafter"/>
</dbReference>
<comment type="function">
    <text evidence="3">Required for maturation of 30S ribosomal subunits.</text>
</comment>
<gene>
    <name evidence="3 5" type="primary">rimP</name>
    <name evidence="5" type="ORF">H9982_05485</name>
</gene>
<keyword evidence="1 3" id="KW-0963">Cytoplasm</keyword>
<accession>A0A9D2AQ03</accession>
<evidence type="ECO:0000313" key="5">
    <source>
        <dbReference type="EMBL" id="HIX45653.1"/>
    </source>
</evidence>
<dbReference type="InterPro" id="IPR003728">
    <property type="entry name" value="Ribosome_maturation_RimP"/>
</dbReference>
<proteinExistence type="inferred from homology"/>
<organism evidence="5 6">
    <name type="scientific">Candidatus Barnesiella excrementipullorum</name>
    <dbReference type="NCBI Taxonomy" id="2838479"/>
    <lineage>
        <taxon>Bacteria</taxon>
        <taxon>Pseudomonadati</taxon>
        <taxon>Bacteroidota</taxon>
        <taxon>Bacteroidia</taxon>
        <taxon>Bacteroidales</taxon>
        <taxon>Barnesiellaceae</taxon>
        <taxon>Barnesiella</taxon>
    </lineage>
</organism>
<dbReference type="GO" id="GO:0006412">
    <property type="term" value="P:translation"/>
    <property type="evidence" value="ECO:0007669"/>
    <property type="project" value="TreeGrafter"/>
</dbReference>
<comment type="subcellular location">
    <subcellularLocation>
        <location evidence="3">Cytoplasm</location>
    </subcellularLocation>
</comment>
<dbReference type="HAMAP" id="MF_01077">
    <property type="entry name" value="RimP"/>
    <property type="match status" value="1"/>
</dbReference>
<feature type="domain" description="Ribosome maturation factor RimP N-terminal" evidence="4">
    <location>
        <begin position="11"/>
        <end position="75"/>
    </location>
</feature>
<evidence type="ECO:0000259" key="4">
    <source>
        <dbReference type="Pfam" id="PF02576"/>
    </source>
</evidence>
<dbReference type="InterPro" id="IPR028989">
    <property type="entry name" value="RimP_N"/>
</dbReference>
<name>A0A9D2AQ03_9BACT</name>
<dbReference type="EMBL" id="DXFB01000142">
    <property type="protein sequence ID" value="HIX45653.1"/>
    <property type="molecule type" value="Genomic_DNA"/>
</dbReference>
<dbReference type="Pfam" id="PF02576">
    <property type="entry name" value="RimP_N"/>
    <property type="match status" value="1"/>
</dbReference>
<dbReference type="InterPro" id="IPR035956">
    <property type="entry name" value="RimP_N_sf"/>
</dbReference>
<evidence type="ECO:0000256" key="2">
    <source>
        <dbReference type="ARBA" id="ARBA00022517"/>
    </source>
</evidence>
<dbReference type="PANTHER" id="PTHR33867">
    <property type="entry name" value="RIBOSOME MATURATION FACTOR RIMP"/>
    <property type="match status" value="1"/>
</dbReference>
<dbReference type="PANTHER" id="PTHR33867:SF1">
    <property type="entry name" value="RIBOSOME MATURATION FACTOR RIMP"/>
    <property type="match status" value="1"/>
</dbReference>
<dbReference type="AlphaFoldDB" id="A0A9D2AQ03"/>
<comment type="similarity">
    <text evidence="3">Belongs to the RimP family.</text>
</comment>
<reference evidence="5" key="1">
    <citation type="journal article" date="2021" name="PeerJ">
        <title>Extensive microbial diversity within the chicken gut microbiome revealed by metagenomics and culture.</title>
        <authorList>
            <person name="Gilroy R."/>
            <person name="Ravi A."/>
            <person name="Getino M."/>
            <person name="Pursley I."/>
            <person name="Horton D.L."/>
            <person name="Alikhan N.F."/>
            <person name="Baker D."/>
            <person name="Gharbi K."/>
            <person name="Hall N."/>
            <person name="Watson M."/>
            <person name="Adriaenssens E.M."/>
            <person name="Foster-Nyarko E."/>
            <person name="Jarju S."/>
            <person name="Secka A."/>
            <person name="Antonio M."/>
            <person name="Oren A."/>
            <person name="Chaudhuri R.R."/>
            <person name="La Ragione R."/>
            <person name="Hildebrand F."/>
            <person name="Pallen M.J."/>
        </authorList>
    </citation>
    <scope>NUCLEOTIDE SEQUENCE</scope>
    <source>
        <strain evidence="5">ChiHjej12B11-16260</strain>
    </source>
</reference>
<comment type="caution">
    <text evidence="5">The sequence shown here is derived from an EMBL/GenBank/DDBJ whole genome shotgun (WGS) entry which is preliminary data.</text>
</comment>
<dbReference type="SUPFAM" id="SSF75420">
    <property type="entry name" value="YhbC-like, N-terminal domain"/>
    <property type="match status" value="1"/>
</dbReference>
<sequence length="155" mass="17611">MIDKQTIYSIVEQGLQGSDCFLVDISVTPANIISVEIDNNTGVDIERCEKLHRFIEAHLDREVEDYELEVGSAGLTSPFKVVAQYRKNLGNEVETLTKDGRKLAGVLDRCDDEGFVLSVVKKVKPEGAKRKIEVTEEVPLRYDEVKYTKYLIRFK</sequence>
<dbReference type="NCBIfam" id="NF002531">
    <property type="entry name" value="PRK02001.1"/>
    <property type="match status" value="1"/>
</dbReference>
<dbReference type="Gene3D" id="3.30.300.70">
    <property type="entry name" value="RimP-like superfamily, N-terminal"/>
    <property type="match status" value="1"/>
</dbReference>
<dbReference type="GO" id="GO:0000028">
    <property type="term" value="P:ribosomal small subunit assembly"/>
    <property type="evidence" value="ECO:0007669"/>
    <property type="project" value="TreeGrafter"/>
</dbReference>
<protein>
    <recommendedName>
        <fullName evidence="3">Ribosome maturation factor RimP</fullName>
    </recommendedName>
</protein>
<evidence type="ECO:0000256" key="3">
    <source>
        <dbReference type="HAMAP-Rule" id="MF_01077"/>
    </source>
</evidence>
<keyword evidence="2 3" id="KW-0690">Ribosome biogenesis</keyword>
<evidence type="ECO:0000256" key="1">
    <source>
        <dbReference type="ARBA" id="ARBA00022490"/>
    </source>
</evidence>
<evidence type="ECO:0000313" key="6">
    <source>
        <dbReference type="Proteomes" id="UP000824246"/>
    </source>
</evidence>